<name>A0A385EE91_9CAUD</name>
<gene>
    <name evidence="1" type="ORF">CcrBL9_gp044</name>
</gene>
<reference evidence="2" key="1">
    <citation type="submission" date="2018-07" db="EMBL/GenBank/DDBJ databases">
        <title>Giant CbK-like Caulobacter bacteriophages have genetically divergent genomes.</title>
        <authorList>
            <person name="Wilson K.M."/>
            <person name="Ely B."/>
        </authorList>
    </citation>
    <scope>NUCLEOTIDE SEQUENCE [LARGE SCALE GENOMIC DNA]</scope>
</reference>
<dbReference type="Proteomes" id="UP000259421">
    <property type="component" value="Segment"/>
</dbReference>
<protein>
    <submittedName>
        <fullName evidence="1">Uncharacterized protein</fullName>
    </submittedName>
</protein>
<dbReference type="EMBL" id="MH588546">
    <property type="protein sequence ID" value="AXQ69068.1"/>
    <property type="molecule type" value="Genomic_DNA"/>
</dbReference>
<evidence type="ECO:0000313" key="2">
    <source>
        <dbReference type="Proteomes" id="UP000259421"/>
    </source>
</evidence>
<reference evidence="1 2" key="2">
    <citation type="submission" date="2018-09" db="EMBL/GenBank/DDBJ databases">
        <title>Giant CbK-like Caulobacter bacteriophages have genetically divergent genomes.</title>
        <authorList>
            <person name="Wilson K."/>
            <person name="Ely B."/>
        </authorList>
    </citation>
    <scope>NUCLEOTIDE SEQUENCE [LARGE SCALE GENOMIC DNA]</scope>
</reference>
<evidence type="ECO:0000313" key="1">
    <source>
        <dbReference type="EMBL" id="AXQ69068.1"/>
    </source>
</evidence>
<accession>A0A385EE91</accession>
<keyword evidence="2" id="KW-1185">Reference proteome</keyword>
<sequence length="65" mass="7310">MTFHHNMMSKLDAAQQSGELSYAQHADMRATLRAANMRGEVFTSMNELRKACKGAGRDYQGRFAN</sequence>
<organism evidence="1 2">
    <name type="scientific">Caulobacter phage CcrBL9</name>
    <dbReference type="NCBI Taxonomy" id="2283270"/>
    <lineage>
        <taxon>Viruses</taxon>
        <taxon>Duplodnaviria</taxon>
        <taxon>Heunggongvirae</taxon>
        <taxon>Uroviricota</taxon>
        <taxon>Caudoviricetes</taxon>
        <taxon>Jeanschmidtviridae</taxon>
        <taxon>Bertelyvirus</taxon>
        <taxon>Bertelyvirus BL9</taxon>
    </lineage>
</organism>
<proteinExistence type="predicted"/>